<evidence type="ECO:0000256" key="1">
    <source>
        <dbReference type="SAM" id="Phobius"/>
    </source>
</evidence>
<feature type="transmembrane region" description="Helical" evidence="1">
    <location>
        <begin position="12"/>
        <end position="30"/>
    </location>
</feature>
<feature type="transmembrane region" description="Helical" evidence="1">
    <location>
        <begin position="36"/>
        <end position="56"/>
    </location>
</feature>
<evidence type="ECO:0000313" key="2">
    <source>
        <dbReference type="EMBL" id="VAW86910.1"/>
    </source>
</evidence>
<name>A0A3B0ZD53_9ZZZZ</name>
<feature type="transmembrane region" description="Helical" evidence="1">
    <location>
        <begin position="418"/>
        <end position="438"/>
    </location>
</feature>
<evidence type="ECO:0008006" key="3">
    <source>
        <dbReference type="Google" id="ProtNLM"/>
    </source>
</evidence>
<organism evidence="2">
    <name type="scientific">hydrothermal vent metagenome</name>
    <dbReference type="NCBI Taxonomy" id="652676"/>
    <lineage>
        <taxon>unclassified sequences</taxon>
        <taxon>metagenomes</taxon>
        <taxon>ecological metagenomes</taxon>
    </lineage>
</organism>
<feature type="transmembrane region" description="Helical" evidence="1">
    <location>
        <begin position="192"/>
        <end position="215"/>
    </location>
</feature>
<feature type="transmembrane region" description="Helical" evidence="1">
    <location>
        <begin position="236"/>
        <end position="259"/>
    </location>
</feature>
<accession>A0A3B0ZD53</accession>
<keyword evidence="1" id="KW-0472">Membrane</keyword>
<gene>
    <name evidence="2" type="ORF">MNBD_GAMMA18-669</name>
</gene>
<feature type="transmembrane region" description="Helical" evidence="1">
    <location>
        <begin position="287"/>
        <end position="308"/>
    </location>
</feature>
<dbReference type="AlphaFoldDB" id="A0A3B0ZD53"/>
<proteinExistence type="predicted"/>
<dbReference type="EMBL" id="UOFP01000162">
    <property type="protein sequence ID" value="VAW86910.1"/>
    <property type="molecule type" value="Genomic_DNA"/>
</dbReference>
<keyword evidence="1" id="KW-0812">Transmembrane</keyword>
<feature type="transmembrane region" description="Helical" evidence="1">
    <location>
        <begin position="86"/>
        <end position="109"/>
    </location>
</feature>
<feature type="transmembrane region" description="Helical" evidence="1">
    <location>
        <begin position="375"/>
        <end position="397"/>
    </location>
</feature>
<feature type="transmembrane region" description="Helical" evidence="1">
    <location>
        <begin position="121"/>
        <end position="140"/>
    </location>
</feature>
<keyword evidence="1" id="KW-1133">Transmembrane helix</keyword>
<feature type="transmembrane region" description="Helical" evidence="1">
    <location>
        <begin position="350"/>
        <end position="369"/>
    </location>
</feature>
<feature type="transmembrane region" description="Helical" evidence="1">
    <location>
        <begin position="152"/>
        <end position="172"/>
    </location>
</feature>
<sequence>MTHRIIHFFSTLGPGLLYAGAAVGVSHLVMSTKAGAMYQFLFLLLIPLIHVIKYPFFKYGPQYTALTGQNILHGYQALGNWALRTYVVLTLLSMCLIQAAVTLVTSAIAIHFFDLQIPAEYLPHVPAIAILIIAAVILFIGQYSALDKTMKAIILVLALTTIMALLMVLFRQPADPVVRAEPAFSLYEYADIIFLVAFLGWMPAPMDISVWHSVWAEEDARSKGQRPSLQRVMRDFRVGYFGTAILAMIFLSLGAMIMFGNGETPSQSGAVFAAQLMNMYTNSLGEWAYPIIGIAALATMFSTTLTCLDAYPRTLAACYLIWRRNNGHQPVAAKRAMASSSVVDGGTRHVYRVMLAICVIGTVTIFFVVSNTVGAMGLVVTVATVVSFLSAPVLAAINHRVMQGETIAVADRPDALMTLWSQVGIATMALFSLAYLWLMLAG</sequence>
<protein>
    <recommendedName>
        <fullName evidence="3">Mn2+ and Fe2+ transporters of the NRAMP family</fullName>
    </recommendedName>
</protein>
<reference evidence="2" key="1">
    <citation type="submission" date="2018-06" db="EMBL/GenBank/DDBJ databases">
        <authorList>
            <person name="Zhirakovskaya E."/>
        </authorList>
    </citation>
    <scope>NUCLEOTIDE SEQUENCE</scope>
</reference>